<evidence type="ECO:0000256" key="6">
    <source>
        <dbReference type="ARBA" id="ARBA00023065"/>
    </source>
</evidence>
<evidence type="ECO:0000256" key="11">
    <source>
        <dbReference type="RuleBase" id="RU003357"/>
    </source>
</evidence>
<keyword evidence="7 11" id="KW-0798">TonB box</keyword>
<keyword evidence="3 10" id="KW-1134">Transmembrane beta strand</keyword>
<dbReference type="Gene3D" id="2.40.170.20">
    <property type="entry name" value="TonB-dependent receptor, beta-barrel domain"/>
    <property type="match status" value="1"/>
</dbReference>
<evidence type="ECO:0000256" key="7">
    <source>
        <dbReference type="ARBA" id="ARBA00023077"/>
    </source>
</evidence>
<protein>
    <submittedName>
        <fullName evidence="15">TonB-dependent receptor</fullName>
    </submittedName>
</protein>
<dbReference type="InterPro" id="IPR037066">
    <property type="entry name" value="Plug_dom_sf"/>
</dbReference>
<keyword evidence="4 10" id="KW-0812">Transmembrane</keyword>
<keyword evidence="9 10" id="KW-0998">Cell outer membrane</keyword>
<evidence type="ECO:0000256" key="2">
    <source>
        <dbReference type="ARBA" id="ARBA00022448"/>
    </source>
</evidence>
<dbReference type="Pfam" id="PF07715">
    <property type="entry name" value="Plug"/>
    <property type="match status" value="1"/>
</dbReference>
<dbReference type="InterPro" id="IPR012910">
    <property type="entry name" value="Plug_dom"/>
</dbReference>
<evidence type="ECO:0000256" key="1">
    <source>
        <dbReference type="ARBA" id="ARBA00004571"/>
    </source>
</evidence>
<dbReference type="InterPro" id="IPR000531">
    <property type="entry name" value="Beta-barrel_TonB"/>
</dbReference>
<dbReference type="PANTHER" id="PTHR30069:SF53">
    <property type="entry name" value="COLICIN I RECEPTOR-RELATED"/>
    <property type="match status" value="1"/>
</dbReference>
<evidence type="ECO:0000256" key="5">
    <source>
        <dbReference type="ARBA" id="ARBA00022729"/>
    </source>
</evidence>
<proteinExistence type="inferred from homology"/>
<reference evidence="15" key="1">
    <citation type="submission" date="2023-07" db="EMBL/GenBank/DDBJ databases">
        <title>The genome sequence of Rhodocytophaga aerolata KACC 12507.</title>
        <authorList>
            <person name="Zhang X."/>
        </authorList>
    </citation>
    <scope>NUCLEOTIDE SEQUENCE</scope>
    <source>
        <strain evidence="15">KACC 12507</strain>
    </source>
</reference>
<dbReference type="RefSeq" id="WP_302036221.1">
    <property type="nucleotide sequence ID" value="NZ_JAUKPO010000001.1"/>
</dbReference>
<evidence type="ECO:0000256" key="8">
    <source>
        <dbReference type="ARBA" id="ARBA00023136"/>
    </source>
</evidence>
<keyword evidence="2 10" id="KW-0813">Transport</keyword>
<evidence type="ECO:0000313" key="16">
    <source>
        <dbReference type="Proteomes" id="UP001168528"/>
    </source>
</evidence>
<organism evidence="15 16">
    <name type="scientific">Rhodocytophaga aerolata</name>
    <dbReference type="NCBI Taxonomy" id="455078"/>
    <lineage>
        <taxon>Bacteria</taxon>
        <taxon>Pseudomonadati</taxon>
        <taxon>Bacteroidota</taxon>
        <taxon>Cytophagia</taxon>
        <taxon>Cytophagales</taxon>
        <taxon>Rhodocytophagaceae</taxon>
        <taxon>Rhodocytophaga</taxon>
    </lineage>
</organism>
<comment type="subcellular location">
    <subcellularLocation>
        <location evidence="1 10">Cell outer membrane</location>
        <topology evidence="1 10">Multi-pass membrane protein</topology>
    </subcellularLocation>
</comment>
<keyword evidence="6" id="KW-0406">Ion transport</keyword>
<sequence length="729" mass="81460">MKKLFTFLSLCLCCLGGYAQQEEDSIQTKELQEVMVKGYRQKLQNISQLPSVHQTYIMAGKKHEVISLQDLPGNIAEKTGRQIFAKIPGAFVYDMDGSGNQLNIATRGLDPHRSWEYNVRQNGVMTNSDIYGYPASHYSPPMEAVESIELVRGTASLQYGSQFGGMINYVLKKPDTTGAISFESLNSVGSYGLFSSYNAIGGKVGKWRYYTYYQKRVSDGYRRNASSDSDAQFINLTYQANKNLSIRAEVGRSTYLHRIAGALTDSMFYADPRQSTRSRNYFKPEIYVPSLSLNWHIKPATQLQWTTSAVLGTRSSVQYIGFATQPDIIDPVTNAYKNRQVDIDQFNSYTSELRISHQYRLGSLTNVLATGVRYINNHLHRQQVGKGTTGTDFDLSLVEAGFGRDLHFKTGNIALFAENLFFLTSKFTLSAGLRYEYGNSRMSGVIRYLTPDNIPNQIKHQFPLAGGSFGYQLSPAAKLYGGFSQAFRPVIFADIIPPTALDRIDPDLEDARGHNAEVGLQGNWAGKIQYDISLFQINYRNRIGTLIENDENGNLYVYKTNVGNTLTNGMEVFVQGNLYTTRTIQLALFTASSYFNAFYTQGNVVVNNENRSVKNNKLEGIPEWISRNGVQFAYKTLSASIQYSYVSKNYADALNIAAPNASGTVGLVPANGVWDVNVAYRFKGNYLLKAGMNNFTNKQYFTKRPSMYPGPGIWSSDGRSLVVTFGISI</sequence>
<evidence type="ECO:0000256" key="4">
    <source>
        <dbReference type="ARBA" id="ARBA00022692"/>
    </source>
</evidence>
<evidence type="ECO:0000259" key="13">
    <source>
        <dbReference type="Pfam" id="PF00593"/>
    </source>
</evidence>
<feature type="signal peptide" evidence="12">
    <location>
        <begin position="1"/>
        <end position="19"/>
    </location>
</feature>
<keyword evidence="5 12" id="KW-0732">Signal</keyword>
<evidence type="ECO:0000256" key="12">
    <source>
        <dbReference type="SAM" id="SignalP"/>
    </source>
</evidence>
<accession>A0ABT8R226</accession>
<evidence type="ECO:0000313" key="15">
    <source>
        <dbReference type="EMBL" id="MDO1445434.1"/>
    </source>
</evidence>
<dbReference type="Gene3D" id="2.170.130.10">
    <property type="entry name" value="TonB-dependent receptor, plug domain"/>
    <property type="match status" value="1"/>
</dbReference>
<feature type="domain" description="TonB-dependent receptor-like beta-barrel" evidence="13">
    <location>
        <begin position="229"/>
        <end position="694"/>
    </location>
</feature>
<feature type="domain" description="TonB-dependent receptor plug" evidence="14">
    <location>
        <begin position="65"/>
        <end position="162"/>
    </location>
</feature>
<keyword evidence="16" id="KW-1185">Reference proteome</keyword>
<dbReference type="PANTHER" id="PTHR30069">
    <property type="entry name" value="TONB-DEPENDENT OUTER MEMBRANE RECEPTOR"/>
    <property type="match status" value="1"/>
</dbReference>
<comment type="caution">
    <text evidence="15">The sequence shown here is derived from an EMBL/GenBank/DDBJ whole genome shotgun (WGS) entry which is preliminary data.</text>
</comment>
<dbReference type="Pfam" id="PF00593">
    <property type="entry name" value="TonB_dep_Rec_b-barrel"/>
    <property type="match status" value="1"/>
</dbReference>
<dbReference type="InterPro" id="IPR036942">
    <property type="entry name" value="Beta-barrel_TonB_sf"/>
</dbReference>
<evidence type="ECO:0000256" key="10">
    <source>
        <dbReference type="PROSITE-ProRule" id="PRU01360"/>
    </source>
</evidence>
<comment type="similarity">
    <text evidence="10 11">Belongs to the TonB-dependent receptor family.</text>
</comment>
<gene>
    <name evidence="15" type="ORF">Q0590_04185</name>
</gene>
<dbReference type="EMBL" id="JAUKPO010000001">
    <property type="protein sequence ID" value="MDO1445434.1"/>
    <property type="molecule type" value="Genomic_DNA"/>
</dbReference>
<dbReference type="InterPro" id="IPR039426">
    <property type="entry name" value="TonB-dep_rcpt-like"/>
</dbReference>
<keyword evidence="8 10" id="KW-0472">Membrane</keyword>
<dbReference type="Proteomes" id="UP001168528">
    <property type="component" value="Unassembled WGS sequence"/>
</dbReference>
<feature type="chain" id="PRO_5047217637" evidence="12">
    <location>
        <begin position="20"/>
        <end position="729"/>
    </location>
</feature>
<keyword evidence="15" id="KW-0675">Receptor</keyword>
<evidence type="ECO:0000256" key="9">
    <source>
        <dbReference type="ARBA" id="ARBA00023237"/>
    </source>
</evidence>
<dbReference type="SUPFAM" id="SSF56935">
    <property type="entry name" value="Porins"/>
    <property type="match status" value="1"/>
</dbReference>
<name>A0ABT8R226_9BACT</name>
<dbReference type="PROSITE" id="PS52016">
    <property type="entry name" value="TONB_DEPENDENT_REC_3"/>
    <property type="match status" value="1"/>
</dbReference>
<evidence type="ECO:0000256" key="3">
    <source>
        <dbReference type="ARBA" id="ARBA00022452"/>
    </source>
</evidence>
<evidence type="ECO:0000259" key="14">
    <source>
        <dbReference type="Pfam" id="PF07715"/>
    </source>
</evidence>